<evidence type="ECO:0000313" key="1">
    <source>
        <dbReference type="EMBL" id="KAA6355335.1"/>
    </source>
</evidence>
<dbReference type="Proteomes" id="UP000324800">
    <property type="component" value="Unassembled WGS sequence"/>
</dbReference>
<evidence type="ECO:0000313" key="2">
    <source>
        <dbReference type="Proteomes" id="UP000324800"/>
    </source>
</evidence>
<accession>A0A5J4TCW5</accession>
<sequence length="220" mass="25347">MEKIGARNFEKENFNGLKNSYAPNSRTMECCEPNKKPIDATENIKLWLGYSTTCVPFQQLATRKVYIKLRETSIYARKQAIIASNSFSQICAKNYISESPLEFIEERRRDCEIFIDIPVEKFAAASINYTIPFDITIAGVLDQNQLSPIFNSFQALTRNYASLFLQLWTQDFLQDLKVVWLNKSDNLTNNYLAYQMIAPEKSDQIYLQDFADPKSNSISV</sequence>
<reference evidence="1 2" key="1">
    <citation type="submission" date="2019-03" db="EMBL/GenBank/DDBJ databases">
        <title>Single cell metagenomics reveals metabolic interactions within the superorganism composed of flagellate Streblomastix strix and complex community of Bacteroidetes bacteria on its surface.</title>
        <authorList>
            <person name="Treitli S.C."/>
            <person name="Kolisko M."/>
            <person name="Husnik F."/>
            <person name="Keeling P."/>
            <person name="Hampl V."/>
        </authorList>
    </citation>
    <scope>NUCLEOTIDE SEQUENCE [LARGE SCALE GENOMIC DNA]</scope>
    <source>
        <strain evidence="1">ST1C</strain>
    </source>
</reference>
<comment type="caution">
    <text evidence="1">The sequence shown here is derived from an EMBL/GenBank/DDBJ whole genome shotgun (WGS) entry which is preliminary data.</text>
</comment>
<name>A0A5J4TCW5_9EUKA</name>
<protein>
    <submittedName>
        <fullName evidence="1">Uncharacterized protein</fullName>
    </submittedName>
</protein>
<dbReference type="AlphaFoldDB" id="A0A5J4TCW5"/>
<gene>
    <name evidence="1" type="ORF">EZS28_049138</name>
</gene>
<organism evidence="1 2">
    <name type="scientific">Streblomastix strix</name>
    <dbReference type="NCBI Taxonomy" id="222440"/>
    <lineage>
        <taxon>Eukaryota</taxon>
        <taxon>Metamonada</taxon>
        <taxon>Preaxostyla</taxon>
        <taxon>Oxymonadida</taxon>
        <taxon>Streblomastigidae</taxon>
        <taxon>Streblomastix</taxon>
    </lineage>
</organism>
<proteinExistence type="predicted"/>
<dbReference type="EMBL" id="SNRW01034773">
    <property type="protein sequence ID" value="KAA6355335.1"/>
    <property type="molecule type" value="Genomic_DNA"/>
</dbReference>